<evidence type="ECO:0000256" key="1">
    <source>
        <dbReference type="SAM" id="MobiDB-lite"/>
    </source>
</evidence>
<gene>
    <name evidence="2" type="ORF">A5742_25255</name>
</gene>
<dbReference type="AlphaFoldDB" id="A0ABD6QNL5"/>
<comment type="caution">
    <text evidence="2">The sequence shown here is derived from an EMBL/GenBank/DDBJ whole genome shotgun (WGS) entry which is preliminary data.</text>
</comment>
<evidence type="ECO:0000313" key="3">
    <source>
        <dbReference type="Proteomes" id="UP000187001"/>
    </source>
</evidence>
<accession>A0ABD6QNL5</accession>
<evidence type="ECO:0000313" key="2">
    <source>
        <dbReference type="EMBL" id="OMC47211.1"/>
    </source>
</evidence>
<sequence>MDTALLAKAGQNFSAAAEAVPTAPTPYKPGGADPVSAKILEQGLKVMEPVSTGLPALKAETAKYAGKVSQAANTYASTGGQAADDIGRKSQDLDQAAARASQTGSGDASGAAASGAGGDGMGQFGQLISMGMQMAGQAVQVPMQMAGMASSVPQTVMQVVQQVSQMSGENQGEDGQQGNQGEAGSTAQGAEGAPSAPGAATSDERRDETQDKPADPSKEHQHAGAGTTATEKAPESHAAPQTPPVHPRTESTPKTPTEVLL</sequence>
<reference evidence="2 3" key="1">
    <citation type="submission" date="2016-07" db="EMBL/GenBank/DDBJ databases">
        <authorList>
            <person name="Sutton G."/>
            <person name="Brinkac L."/>
            <person name="Sanka R."/>
            <person name="Adams M."/>
            <person name="Lau E."/>
            <person name="Kumar A."/>
            <person name="Macaden R."/>
        </authorList>
    </citation>
    <scope>NUCLEOTIDE SEQUENCE [LARGE SCALE GENOMIC DNA]</scope>
    <source>
        <strain evidence="2 3">GA-0871</strain>
    </source>
</reference>
<organism evidence="2 3">
    <name type="scientific">Mycolicibacterium fortuitum</name>
    <name type="common">Mycobacterium fortuitum</name>
    <dbReference type="NCBI Taxonomy" id="1766"/>
    <lineage>
        <taxon>Bacteria</taxon>
        <taxon>Bacillati</taxon>
        <taxon>Actinomycetota</taxon>
        <taxon>Actinomycetes</taxon>
        <taxon>Mycobacteriales</taxon>
        <taxon>Mycobacteriaceae</taxon>
        <taxon>Mycolicibacterium</taxon>
    </lineage>
</organism>
<name>A0ABD6QNL5_MYCFO</name>
<feature type="region of interest" description="Disordered" evidence="1">
    <location>
        <begin position="78"/>
        <end position="117"/>
    </location>
</feature>
<feature type="region of interest" description="Disordered" evidence="1">
    <location>
        <begin position="163"/>
        <end position="261"/>
    </location>
</feature>
<dbReference type="EMBL" id="MBER01000051">
    <property type="protein sequence ID" value="OMC47211.1"/>
    <property type="molecule type" value="Genomic_DNA"/>
</dbReference>
<protein>
    <recommendedName>
        <fullName evidence="4">Translation initiation factor IF-2</fullName>
    </recommendedName>
</protein>
<dbReference type="Proteomes" id="UP000187001">
    <property type="component" value="Unassembled WGS sequence"/>
</dbReference>
<feature type="compositionally biased region" description="Basic and acidic residues" evidence="1">
    <location>
        <begin position="202"/>
        <end position="222"/>
    </location>
</feature>
<evidence type="ECO:0008006" key="4">
    <source>
        <dbReference type="Google" id="ProtNLM"/>
    </source>
</evidence>
<proteinExistence type="predicted"/>
<feature type="compositionally biased region" description="Low complexity" evidence="1">
    <location>
        <begin position="163"/>
        <end position="200"/>
    </location>
</feature>
<feature type="compositionally biased region" description="Low complexity" evidence="1">
    <location>
        <begin position="104"/>
        <end position="114"/>
    </location>
</feature>